<accession>A0AAU6W3Z0</accession>
<dbReference type="Pfam" id="PF11246">
    <property type="entry name" value="Phage_gp53"/>
    <property type="match status" value="1"/>
</dbReference>
<proteinExistence type="predicted"/>
<organism evidence="1">
    <name type="scientific">Pseudomonas phage Cygsa01</name>
    <dbReference type="NCBI Taxonomy" id="3138529"/>
    <lineage>
        <taxon>Viruses</taxon>
    </lineage>
</organism>
<dbReference type="EMBL" id="PP179332">
    <property type="protein sequence ID" value="XAI71206.1"/>
    <property type="molecule type" value="Genomic_DNA"/>
</dbReference>
<protein>
    <submittedName>
        <fullName evidence="1">Baseplate wedge protein</fullName>
    </submittedName>
</protein>
<evidence type="ECO:0000313" key="1">
    <source>
        <dbReference type="EMBL" id="XAI71206.1"/>
    </source>
</evidence>
<name>A0AAU6W3Z0_9VIRU</name>
<reference evidence="1" key="1">
    <citation type="journal article" date="2024" name="J. Gen. Virol.">
        <title>Novel phages of Pseudomonas syringae unveil numerous potential auxiliary metabolic genes.</title>
        <authorList>
            <person name="Feltin C."/>
            <person name="Garneau J.R."/>
            <person name="Morris C.E."/>
            <person name="Berard A."/>
            <person name="Torres-Barcelo C."/>
        </authorList>
    </citation>
    <scope>NUCLEOTIDE SEQUENCE</scope>
</reference>
<sequence>MSFFKYFSQRWHELPDGEKVLLCNLTRRVAISPEAKANQTILLEYEIQGNERPEVLSYRLYGTKDYWWVVLMVNNILDVNAQWPLNSEELEKYIEQKYGDERNLVHHWIDVDGNITDPRGVKIVNGFATLGEAARAMSLRPITNEYHETLVNDAKRQIVLVDPTYIDAFGRELETVMSDV</sequence>
<dbReference type="InterPro" id="IPR022607">
    <property type="entry name" value="Phage_T4_Gp53_baseplate_wedge"/>
</dbReference>
<gene>
    <name evidence="1" type="ORF">Cygsa01_00160</name>
</gene>